<gene>
    <name evidence="1" type="ORF">PILCRDRAFT_2117</name>
</gene>
<evidence type="ECO:0000313" key="1">
    <source>
        <dbReference type="EMBL" id="KIM89837.1"/>
    </source>
</evidence>
<sequence>MPAPAPYRPVSSAQDVNKLKRKRPVVYGHGDSADCCDDRSGASSFLSHILIPQNAGGLVIVTVPMPSMIPRRTRQMASALISMLSATPKATVVTKPPSDSLVYGRQERQPVRAEDQYVLRTQVHRWENAFTGLICVDVSTSSSTD</sequence>
<protein>
    <submittedName>
        <fullName evidence="1">Uncharacterized protein</fullName>
    </submittedName>
</protein>
<evidence type="ECO:0000313" key="2">
    <source>
        <dbReference type="Proteomes" id="UP000054166"/>
    </source>
</evidence>
<proteinExistence type="predicted"/>
<organism evidence="1 2">
    <name type="scientific">Piloderma croceum (strain F 1598)</name>
    <dbReference type="NCBI Taxonomy" id="765440"/>
    <lineage>
        <taxon>Eukaryota</taxon>
        <taxon>Fungi</taxon>
        <taxon>Dikarya</taxon>
        <taxon>Basidiomycota</taxon>
        <taxon>Agaricomycotina</taxon>
        <taxon>Agaricomycetes</taxon>
        <taxon>Agaricomycetidae</taxon>
        <taxon>Atheliales</taxon>
        <taxon>Atheliaceae</taxon>
        <taxon>Piloderma</taxon>
    </lineage>
</organism>
<reference evidence="1 2" key="1">
    <citation type="submission" date="2014-04" db="EMBL/GenBank/DDBJ databases">
        <authorList>
            <consortium name="DOE Joint Genome Institute"/>
            <person name="Kuo A."/>
            <person name="Tarkka M."/>
            <person name="Buscot F."/>
            <person name="Kohler A."/>
            <person name="Nagy L.G."/>
            <person name="Floudas D."/>
            <person name="Copeland A."/>
            <person name="Barry K.W."/>
            <person name="Cichocki N."/>
            <person name="Veneault-Fourrey C."/>
            <person name="LaButti K."/>
            <person name="Lindquist E.A."/>
            <person name="Lipzen A."/>
            <person name="Lundell T."/>
            <person name="Morin E."/>
            <person name="Murat C."/>
            <person name="Sun H."/>
            <person name="Tunlid A."/>
            <person name="Henrissat B."/>
            <person name="Grigoriev I.V."/>
            <person name="Hibbett D.S."/>
            <person name="Martin F."/>
            <person name="Nordberg H.P."/>
            <person name="Cantor M.N."/>
            <person name="Hua S.X."/>
        </authorList>
    </citation>
    <scope>NUCLEOTIDE SEQUENCE [LARGE SCALE GENOMIC DNA]</scope>
    <source>
        <strain evidence="1 2">F 1598</strain>
    </source>
</reference>
<dbReference type="InParanoid" id="A0A0C3CJE0"/>
<name>A0A0C3CJE0_PILCF</name>
<dbReference type="Proteomes" id="UP000054166">
    <property type="component" value="Unassembled WGS sequence"/>
</dbReference>
<dbReference type="HOGENOM" id="CLU_1787537_0_0_1"/>
<keyword evidence="2" id="KW-1185">Reference proteome</keyword>
<accession>A0A0C3CJE0</accession>
<reference evidence="2" key="2">
    <citation type="submission" date="2015-01" db="EMBL/GenBank/DDBJ databases">
        <title>Evolutionary Origins and Diversification of the Mycorrhizal Mutualists.</title>
        <authorList>
            <consortium name="DOE Joint Genome Institute"/>
            <consortium name="Mycorrhizal Genomics Consortium"/>
            <person name="Kohler A."/>
            <person name="Kuo A."/>
            <person name="Nagy L.G."/>
            <person name="Floudas D."/>
            <person name="Copeland A."/>
            <person name="Barry K.W."/>
            <person name="Cichocki N."/>
            <person name="Veneault-Fourrey C."/>
            <person name="LaButti K."/>
            <person name="Lindquist E.A."/>
            <person name="Lipzen A."/>
            <person name="Lundell T."/>
            <person name="Morin E."/>
            <person name="Murat C."/>
            <person name="Riley R."/>
            <person name="Ohm R."/>
            <person name="Sun H."/>
            <person name="Tunlid A."/>
            <person name="Henrissat B."/>
            <person name="Grigoriev I.V."/>
            <person name="Hibbett D.S."/>
            <person name="Martin F."/>
        </authorList>
    </citation>
    <scope>NUCLEOTIDE SEQUENCE [LARGE SCALE GENOMIC DNA]</scope>
    <source>
        <strain evidence="2">F 1598</strain>
    </source>
</reference>
<dbReference type="AlphaFoldDB" id="A0A0C3CJE0"/>
<dbReference type="EMBL" id="KN832974">
    <property type="protein sequence ID" value="KIM89837.1"/>
    <property type="molecule type" value="Genomic_DNA"/>
</dbReference>